<dbReference type="EMBL" id="VUOA01000008">
    <property type="protein sequence ID" value="KAA2241223.1"/>
    <property type="molecule type" value="Genomic_DNA"/>
</dbReference>
<reference evidence="4 5" key="2">
    <citation type="submission" date="2019-09" db="EMBL/GenBank/DDBJ databases">
        <authorList>
            <person name="Jin C."/>
        </authorList>
    </citation>
    <scope>NUCLEOTIDE SEQUENCE [LARGE SCALE GENOMIC DNA]</scope>
    <source>
        <strain evidence="4 5">BN140002</strain>
    </source>
</reference>
<dbReference type="InterPro" id="IPR051317">
    <property type="entry name" value="Gfo/Idh/MocA_oxidoreduct"/>
</dbReference>
<dbReference type="PANTHER" id="PTHR43708:SF5">
    <property type="entry name" value="CONSERVED EXPRESSED OXIDOREDUCTASE (EUROFUNG)-RELATED"/>
    <property type="match status" value="1"/>
</dbReference>
<accession>A0A5B2VNI5</accession>
<dbReference type="RefSeq" id="WP_149815804.1">
    <property type="nucleotide sequence ID" value="NZ_VUOA01000008.1"/>
</dbReference>
<comment type="similarity">
    <text evidence="1">Belongs to the Gfo/Idh/MocA family.</text>
</comment>
<proteinExistence type="inferred from homology"/>
<dbReference type="Gene3D" id="3.30.360.10">
    <property type="entry name" value="Dihydrodipicolinate Reductase, domain 2"/>
    <property type="match status" value="1"/>
</dbReference>
<dbReference type="SUPFAM" id="SSF51735">
    <property type="entry name" value="NAD(P)-binding Rossmann-fold domains"/>
    <property type="match status" value="1"/>
</dbReference>
<sequence length="327" mass="35472">MAPVRIGIIAFGIMGERLARAILAHDPDKITLSGVLDPAPAAIERLRRDLPEAPVAASREALIEASDCVYVASPPASHIEHARAALAAGRALFCEKPLAVDGAETEAFVREAEAAGARAAVNFPFASSFAVDQIREWMADGTVGAPRRVTIEIAFAEWPRPWQADAKAWLDRPEQGGFTREVASHFLFLTRRLIGPMELRRRGADFPEAGASERSASADLLVGALPVRFEGRVGGTSAADHNLWTLEGTEGTVRLRDWSFAERHDSDGTWRETLDALPNERARPLVLRRQLDKVAALTEGRPQDLATLREALEVQAIVESILAGDPA</sequence>
<dbReference type="OrthoDB" id="9781031at2"/>
<organism evidence="4 5">
    <name type="scientific">Salinarimonas soli</name>
    <dbReference type="NCBI Taxonomy" id="1638099"/>
    <lineage>
        <taxon>Bacteria</taxon>
        <taxon>Pseudomonadati</taxon>
        <taxon>Pseudomonadota</taxon>
        <taxon>Alphaproteobacteria</taxon>
        <taxon>Hyphomicrobiales</taxon>
        <taxon>Salinarimonadaceae</taxon>
        <taxon>Salinarimonas</taxon>
    </lineage>
</organism>
<evidence type="ECO:0000256" key="2">
    <source>
        <dbReference type="ARBA" id="ARBA00023002"/>
    </source>
</evidence>
<keyword evidence="5" id="KW-1185">Reference proteome</keyword>
<reference evidence="4 5" key="1">
    <citation type="submission" date="2019-09" db="EMBL/GenBank/DDBJ databases">
        <title>Salinarimonas rosea gen. nov., sp. nov., a new member of the a-2 subgroup of the Proteobacteria.</title>
        <authorList>
            <person name="Liu J."/>
        </authorList>
    </citation>
    <scope>NUCLEOTIDE SEQUENCE [LARGE SCALE GENOMIC DNA]</scope>
    <source>
        <strain evidence="4 5">BN140002</strain>
    </source>
</reference>
<dbReference type="PANTHER" id="PTHR43708">
    <property type="entry name" value="CONSERVED EXPRESSED OXIDOREDUCTASE (EUROFUNG)"/>
    <property type="match status" value="1"/>
</dbReference>
<dbReference type="AlphaFoldDB" id="A0A5B2VNI5"/>
<dbReference type="GO" id="GO:0000166">
    <property type="term" value="F:nucleotide binding"/>
    <property type="evidence" value="ECO:0007669"/>
    <property type="project" value="InterPro"/>
</dbReference>
<name>A0A5B2VNI5_9HYPH</name>
<dbReference type="InterPro" id="IPR000683">
    <property type="entry name" value="Gfo/Idh/MocA-like_OxRdtase_N"/>
</dbReference>
<dbReference type="InterPro" id="IPR036291">
    <property type="entry name" value="NAD(P)-bd_dom_sf"/>
</dbReference>
<gene>
    <name evidence="4" type="ORF">F0L46_04300</name>
</gene>
<dbReference type="Gene3D" id="3.40.50.720">
    <property type="entry name" value="NAD(P)-binding Rossmann-like Domain"/>
    <property type="match status" value="1"/>
</dbReference>
<protein>
    <submittedName>
        <fullName evidence="4">Gfo/Idh/MocA family oxidoreductase</fullName>
    </submittedName>
</protein>
<dbReference type="GO" id="GO:0016491">
    <property type="term" value="F:oxidoreductase activity"/>
    <property type="evidence" value="ECO:0007669"/>
    <property type="project" value="UniProtKB-KW"/>
</dbReference>
<dbReference type="Pfam" id="PF01408">
    <property type="entry name" value="GFO_IDH_MocA"/>
    <property type="match status" value="1"/>
</dbReference>
<keyword evidence="2" id="KW-0560">Oxidoreductase</keyword>
<comment type="caution">
    <text evidence="4">The sequence shown here is derived from an EMBL/GenBank/DDBJ whole genome shotgun (WGS) entry which is preliminary data.</text>
</comment>
<evidence type="ECO:0000259" key="3">
    <source>
        <dbReference type="Pfam" id="PF01408"/>
    </source>
</evidence>
<evidence type="ECO:0000313" key="5">
    <source>
        <dbReference type="Proteomes" id="UP000323142"/>
    </source>
</evidence>
<evidence type="ECO:0000313" key="4">
    <source>
        <dbReference type="EMBL" id="KAA2241223.1"/>
    </source>
</evidence>
<dbReference type="Proteomes" id="UP000323142">
    <property type="component" value="Unassembled WGS sequence"/>
</dbReference>
<evidence type="ECO:0000256" key="1">
    <source>
        <dbReference type="ARBA" id="ARBA00010928"/>
    </source>
</evidence>
<dbReference type="SUPFAM" id="SSF55347">
    <property type="entry name" value="Glyceraldehyde-3-phosphate dehydrogenase-like, C-terminal domain"/>
    <property type="match status" value="1"/>
</dbReference>
<feature type="domain" description="Gfo/Idh/MocA-like oxidoreductase N-terminal" evidence="3">
    <location>
        <begin position="4"/>
        <end position="123"/>
    </location>
</feature>